<dbReference type="AlphaFoldDB" id="A0AAD9D3P5"/>
<organism evidence="3 4">
    <name type="scientific">Skeletonema marinoi</name>
    <dbReference type="NCBI Taxonomy" id="267567"/>
    <lineage>
        <taxon>Eukaryota</taxon>
        <taxon>Sar</taxon>
        <taxon>Stramenopiles</taxon>
        <taxon>Ochrophyta</taxon>
        <taxon>Bacillariophyta</taxon>
        <taxon>Coscinodiscophyceae</taxon>
        <taxon>Thalassiosirophycidae</taxon>
        <taxon>Thalassiosirales</taxon>
        <taxon>Skeletonemataceae</taxon>
        <taxon>Skeletonema</taxon>
        <taxon>Skeletonema marinoi-dohrnii complex</taxon>
    </lineage>
</organism>
<evidence type="ECO:0000313" key="3">
    <source>
        <dbReference type="EMBL" id="KAK1732522.1"/>
    </source>
</evidence>
<dbReference type="PANTHER" id="PTHR35399:SF2">
    <property type="entry name" value="DUF839 DOMAIN-CONTAINING PROTEIN"/>
    <property type="match status" value="1"/>
</dbReference>
<dbReference type="Pfam" id="PF05787">
    <property type="entry name" value="PhoX"/>
    <property type="match status" value="1"/>
</dbReference>
<sequence length="560" mass="61293">MDNALAAEKAVPALQIASTFASSFESSTDSNDEEIAMANKLPADGGDEETEEVDKKPCPRTVIFWIALSLLGVCFLGLIIFPIVKNHKVDNQQEALMTGSIIPGSPEPEKYDVNDEETVAPEPDKHDMDEQQLTGPIPIIPGQPETNVPTADPSSMPTESKEPSDVPSIPPSVSSSPSSIPSRVPSGYPSTSPFKLFNYGESLYNNDELGIQLSEGLTAKLIAQRNTRVKYTDGSESTLKFHEWLDGAGVAPLPDGGYVYVSNSEDDTGKAGVFGLYFDKDGGITNYKALLTGTTWNCGGGMTPWDTWISCEETSTGQCWQVEPNPDKPHHNTPKKTLLGGPKGGNYESVAVDNSNVLNPVFFTTEDNSKGELRRFVADGNEWDSLHEGGVTTYLEFLDGNKFQWTSSLSAGEKSASKHYPNSEGIAYHNSTLYFVSKTIKTIFMLDLTEMTYTSERTGSNFQGQGSFNAQPDQIIKSVHDHDDRKYIYFTEEGNTAPGAHARDGEGTYYTLFRAIPGGRFSGDETVGIAFSPDRKRFYCGYQEEGVLFEITREDGQMFN</sequence>
<reference evidence="3" key="1">
    <citation type="submission" date="2023-06" db="EMBL/GenBank/DDBJ databases">
        <title>Survivors Of The Sea: Transcriptome response of Skeletonema marinoi to long-term dormancy.</title>
        <authorList>
            <person name="Pinder M.I.M."/>
            <person name="Kourtchenko O."/>
            <person name="Robertson E.K."/>
            <person name="Larsson T."/>
            <person name="Maumus F."/>
            <person name="Osuna-Cruz C.M."/>
            <person name="Vancaester E."/>
            <person name="Stenow R."/>
            <person name="Vandepoele K."/>
            <person name="Ploug H."/>
            <person name="Bruchert V."/>
            <person name="Godhe A."/>
            <person name="Topel M."/>
        </authorList>
    </citation>
    <scope>NUCLEOTIDE SEQUENCE</scope>
    <source>
        <strain evidence="3">R05AC</strain>
    </source>
</reference>
<evidence type="ECO:0000256" key="1">
    <source>
        <dbReference type="SAM" id="MobiDB-lite"/>
    </source>
</evidence>
<name>A0AAD9D3P5_9STRA</name>
<dbReference type="PANTHER" id="PTHR35399">
    <property type="entry name" value="SLR8030 PROTEIN"/>
    <property type="match status" value="1"/>
</dbReference>
<feature type="compositionally biased region" description="Polar residues" evidence="1">
    <location>
        <begin position="144"/>
        <end position="158"/>
    </location>
</feature>
<evidence type="ECO:0000256" key="2">
    <source>
        <dbReference type="SAM" id="Phobius"/>
    </source>
</evidence>
<keyword evidence="4" id="KW-1185">Reference proteome</keyword>
<accession>A0AAD9D3P5</accession>
<proteinExistence type="predicted"/>
<comment type="caution">
    <text evidence="3">The sequence shown here is derived from an EMBL/GenBank/DDBJ whole genome shotgun (WGS) entry which is preliminary data.</text>
</comment>
<evidence type="ECO:0000313" key="4">
    <source>
        <dbReference type="Proteomes" id="UP001224775"/>
    </source>
</evidence>
<feature type="region of interest" description="Disordered" evidence="1">
    <location>
        <begin position="119"/>
        <end position="187"/>
    </location>
</feature>
<keyword evidence="2" id="KW-1133">Transmembrane helix</keyword>
<keyword evidence="2" id="KW-0812">Transmembrane</keyword>
<feature type="transmembrane region" description="Helical" evidence="2">
    <location>
        <begin position="62"/>
        <end position="84"/>
    </location>
</feature>
<dbReference type="EMBL" id="JATAAI010000065">
    <property type="protein sequence ID" value="KAK1732522.1"/>
    <property type="molecule type" value="Genomic_DNA"/>
</dbReference>
<protein>
    <submittedName>
        <fullName evidence="3">DUF839 domain-containing protein</fullName>
    </submittedName>
</protein>
<dbReference type="Proteomes" id="UP001224775">
    <property type="component" value="Unassembled WGS sequence"/>
</dbReference>
<feature type="compositionally biased region" description="Low complexity" evidence="1">
    <location>
        <begin position="165"/>
        <end position="186"/>
    </location>
</feature>
<keyword evidence="2" id="KW-0472">Membrane</keyword>
<gene>
    <name evidence="3" type="ORF">QTG54_016805</name>
</gene>
<dbReference type="SUPFAM" id="SSF63829">
    <property type="entry name" value="Calcium-dependent phosphotriesterase"/>
    <property type="match status" value="1"/>
</dbReference>
<dbReference type="InterPro" id="IPR008557">
    <property type="entry name" value="PhoX"/>
</dbReference>